<keyword evidence="2" id="KW-1185">Reference proteome</keyword>
<dbReference type="InterPro" id="IPR029033">
    <property type="entry name" value="His_PPase_superfam"/>
</dbReference>
<protein>
    <submittedName>
        <fullName evidence="1">Uncharacterized protein</fullName>
    </submittedName>
</protein>
<feature type="non-terminal residue" evidence="1">
    <location>
        <position position="1"/>
    </location>
</feature>
<dbReference type="GO" id="GO:0016791">
    <property type="term" value="F:phosphatase activity"/>
    <property type="evidence" value="ECO:0007669"/>
    <property type="project" value="UniProtKB-ARBA"/>
</dbReference>
<dbReference type="EMBL" id="BTSY01000005">
    <property type="protein sequence ID" value="GMT29814.1"/>
    <property type="molecule type" value="Genomic_DNA"/>
</dbReference>
<sequence length="115" mass="12689">DTNVLAIAHLFDAVDLFNGKTPAFSSAFVLELRRNSKGHYVSVIMKNGQEAAFEHAKKCNNGACPLHEVLKEKRRFATPTFVGCSTDAEKVEEIDYSIPACIGVVSMAVLVYLRR</sequence>
<proteinExistence type="predicted"/>
<organism evidence="1 2">
    <name type="scientific">Pristionchus fissidentatus</name>
    <dbReference type="NCBI Taxonomy" id="1538716"/>
    <lineage>
        <taxon>Eukaryota</taxon>
        <taxon>Metazoa</taxon>
        <taxon>Ecdysozoa</taxon>
        <taxon>Nematoda</taxon>
        <taxon>Chromadorea</taxon>
        <taxon>Rhabditida</taxon>
        <taxon>Rhabditina</taxon>
        <taxon>Diplogasteromorpha</taxon>
        <taxon>Diplogasteroidea</taxon>
        <taxon>Neodiplogasteridae</taxon>
        <taxon>Pristionchus</taxon>
    </lineage>
</organism>
<dbReference type="Gene3D" id="3.40.50.1240">
    <property type="entry name" value="Phosphoglycerate mutase-like"/>
    <property type="match status" value="1"/>
</dbReference>
<dbReference type="AlphaFoldDB" id="A0AAV5WJ51"/>
<dbReference type="Proteomes" id="UP001432322">
    <property type="component" value="Unassembled WGS sequence"/>
</dbReference>
<evidence type="ECO:0000313" key="1">
    <source>
        <dbReference type="EMBL" id="GMT29814.1"/>
    </source>
</evidence>
<comment type="caution">
    <text evidence="1">The sequence shown here is derived from an EMBL/GenBank/DDBJ whole genome shotgun (WGS) entry which is preliminary data.</text>
</comment>
<gene>
    <name evidence="1" type="ORF">PFISCL1PPCAC_21111</name>
</gene>
<name>A0AAV5WJ51_9BILA</name>
<evidence type="ECO:0000313" key="2">
    <source>
        <dbReference type="Proteomes" id="UP001432322"/>
    </source>
</evidence>
<accession>A0AAV5WJ51</accession>
<reference evidence="1" key="1">
    <citation type="submission" date="2023-10" db="EMBL/GenBank/DDBJ databases">
        <title>Genome assembly of Pristionchus species.</title>
        <authorList>
            <person name="Yoshida K."/>
            <person name="Sommer R.J."/>
        </authorList>
    </citation>
    <scope>NUCLEOTIDE SEQUENCE</scope>
    <source>
        <strain evidence="1">RS5133</strain>
    </source>
</reference>
<dbReference type="SUPFAM" id="SSF53254">
    <property type="entry name" value="Phosphoglycerate mutase-like"/>
    <property type="match status" value="1"/>
</dbReference>